<reference evidence="3" key="1">
    <citation type="submission" date="2021-01" db="EMBL/GenBank/DDBJ databases">
        <authorList>
            <person name="Bezrukov I."/>
        </authorList>
    </citation>
    <scope>NUCLEOTIDE SEQUENCE</scope>
</reference>
<dbReference type="AlphaFoldDB" id="A0A8S1ZGL0"/>
<dbReference type="InterPro" id="IPR045880">
    <property type="entry name" value="ZCF37"/>
</dbReference>
<evidence type="ECO:0000256" key="2">
    <source>
        <dbReference type="SAM" id="Phobius"/>
    </source>
</evidence>
<dbReference type="EMBL" id="LR999451">
    <property type="protein sequence ID" value="CAE5957074.1"/>
    <property type="molecule type" value="Genomic_DNA"/>
</dbReference>
<dbReference type="Proteomes" id="UP000682877">
    <property type="component" value="Chromosome 1"/>
</dbReference>
<proteinExistence type="predicted"/>
<protein>
    <submittedName>
        <fullName evidence="3">Uncharacterized protein</fullName>
    </submittedName>
</protein>
<feature type="transmembrane region" description="Helical" evidence="2">
    <location>
        <begin position="284"/>
        <end position="307"/>
    </location>
</feature>
<evidence type="ECO:0000313" key="3">
    <source>
        <dbReference type="EMBL" id="CAE5957074.1"/>
    </source>
</evidence>
<evidence type="ECO:0000313" key="4">
    <source>
        <dbReference type="Proteomes" id="UP000682877"/>
    </source>
</evidence>
<dbReference type="PANTHER" id="PTHR35275">
    <property type="entry name" value="ZCF37"/>
    <property type="match status" value="1"/>
</dbReference>
<organism evidence="3 4">
    <name type="scientific">Arabidopsis arenosa</name>
    <name type="common">Sand rock-cress</name>
    <name type="synonym">Cardaminopsis arenosa</name>
    <dbReference type="NCBI Taxonomy" id="38785"/>
    <lineage>
        <taxon>Eukaryota</taxon>
        <taxon>Viridiplantae</taxon>
        <taxon>Streptophyta</taxon>
        <taxon>Embryophyta</taxon>
        <taxon>Tracheophyta</taxon>
        <taxon>Spermatophyta</taxon>
        <taxon>Magnoliopsida</taxon>
        <taxon>eudicotyledons</taxon>
        <taxon>Gunneridae</taxon>
        <taxon>Pentapetalae</taxon>
        <taxon>rosids</taxon>
        <taxon>malvids</taxon>
        <taxon>Brassicales</taxon>
        <taxon>Brassicaceae</taxon>
        <taxon>Camelineae</taxon>
        <taxon>Arabidopsis</taxon>
    </lineage>
</organism>
<feature type="region of interest" description="Disordered" evidence="1">
    <location>
        <begin position="1"/>
        <end position="26"/>
    </location>
</feature>
<keyword evidence="2" id="KW-0472">Membrane</keyword>
<name>A0A8S1ZGL0_ARAAE</name>
<dbReference type="PANTHER" id="PTHR35275:SF12">
    <property type="entry name" value="ZCF37"/>
    <property type="match status" value="1"/>
</dbReference>
<evidence type="ECO:0000256" key="1">
    <source>
        <dbReference type="SAM" id="MobiDB-lite"/>
    </source>
</evidence>
<accession>A0A8S1ZGL0</accession>
<keyword evidence="4" id="KW-1185">Reference proteome</keyword>
<gene>
    <name evidence="3" type="ORF">AARE701A_LOCUS811</name>
</gene>
<keyword evidence="2" id="KW-0812">Transmembrane</keyword>
<feature type="transmembrane region" description="Helical" evidence="2">
    <location>
        <begin position="251"/>
        <end position="272"/>
    </location>
</feature>
<feature type="transmembrane region" description="Helical" evidence="2">
    <location>
        <begin position="140"/>
        <end position="171"/>
    </location>
</feature>
<keyword evidence="2" id="KW-1133">Transmembrane helix</keyword>
<sequence>MLSPFSSPRRSRRGSKESKNPYSNQGLDKFSALLSELDEKRQSIYAKRLDPDGPPLVRFVFTSSGECVPVMIKTKKAGQKKDVQDDFKVKKKDVLDDFKVKTESKTEHEIEIKKADLETEQKQSCVLNENLKKISRPNHLLPVTVVLVLIFLMFFGRTVSVMCTCIVWYLVPVIKEQSRNRGSAYETKKKKKLNIENRAAPDKIRFEISKMNNEAKERLVKQLGRIGMACFSFSFLHTSLRGFEKDPNKPFSAAVAFFSVGYVVFQLADAFAQVKNPRSAVFDYISIFCGVAVIFIALVGIFCIIFFN</sequence>